<comment type="caution">
    <text evidence="11">The sequence shown here is derived from an EMBL/GenBank/DDBJ whole genome shotgun (WGS) entry which is preliminary data.</text>
</comment>
<dbReference type="PROSITE" id="PS50237">
    <property type="entry name" value="HECT"/>
    <property type="match status" value="1"/>
</dbReference>
<dbReference type="InterPro" id="IPR015943">
    <property type="entry name" value="WD40/YVTN_repeat-like_dom_sf"/>
</dbReference>
<dbReference type="Pfam" id="PF00400">
    <property type="entry name" value="WD40"/>
    <property type="match status" value="2"/>
</dbReference>
<dbReference type="Proteomes" id="UP001431209">
    <property type="component" value="Unassembled WGS sequence"/>
</dbReference>
<dbReference type="SUPFAM" id="SSF56204">
    <property type="entry name" value="Hect, E3 ligase catalytic domain"/>
    <property type="match status" value="1"/>
</dbReference>
<sequence>MYTLEKRPRSSEPKDFKKFKHRDKINKILVRNNEVWSCSVDKTICQWDIETQDCLKVFSGHRKAVTCFTFVDNMMFSGSFDRTARAWDIDSGLCIGVYNRNDNWVSSIAASEQYVICGGYDCVVNVYDLKSCKKIQVFEGHVKRIESIVIDESGRVFTSSADQTIRVWDVDTGECMHVFHSRDHCFDVVICDNHLYCRNYEQVQCWDLDTYKQLPPFLNTKAFDIKQDEESEQCLMVGFSPEERAFTIYNINHENGERKIMSTIEATIFNATSVSINHDYFYYAAGRHIQSVFIDTPTQENQLSTQETTPTYVLHQQLFNYFVDVLLIPSNIIADNIDLLQKSNTLTQELSLDDQINILQNQLNKNNSICVTPLGEDRRVDFNIHLDPITPNQGSSTTTTNIYTRDEMSLDFETRTELFYERLRSHLEPQHVRQPTVILVRREELVFDALKHFSVLRDESDLHKPMYIFFQGERGLDMGGVTREFYQLLSEQILDSNNALFVRTGTQYTYHPNPASQVNESHLQYFLFIGKLVGKAIFDLQMMDTHFSRVIFKLIVGKSITYRDLEHVDPALFLSMERILSSRNVEQMGLSFAADLNDFGSNNEIELIPDGTNVMVNDDNKVEFVQRYSQWKLVESVKKQLERLLQGVFQVIPRPYFCIFDEQELELLLCGSPEINVEEWKSCTEYEGGFDASMKCIENFWCMVSNMDQVHRSKLLQFVTGTTCVPLEGFEGLHPHFTICRVRSPPEFLPIAHTCLNRLDIPDYPDFQTLEQRFLQAIDHGLLGFDRI</sequence>
<dbReference type="AlphaFoldDB" id="A0AAW2ZK74"/>
<feature type="active site" description="Glycyl thioester intermediate" evidence="8">
    <location>
        <position position="755"/>
    </location>
</feature>
<evidence type="ECO:0000259" key="10">
    <source>
        <dbReference type="PROSITE" id="PS50237"/>
    </source>
</evidence>
<evidence type="ECO:0000256" key="7">
    <source>
        <dbReference type="ARBA" id="ARBA00022786"/>
    </source>
</evidence>
<evidence type="ECO:0000313" key="11">
    <source>
        <dbReference type="EMBL" id="KAL0489037.1"/>
    </source>
</evidence>
<dbReference type="SUPFAM" id="SSF50978">
    <property type="entry name" value="WD40 repeat-like"/>
    <property type="match status" value="1"/>
</dbReference>
<dbReference type="PROSITE" id="PS50082">
    <property type="entry name" value="WD_REPEATS_2"/>
    <property type="match status" value="2"/>
</dbReference>
<dbReference type="CDD" id="cd00078">
    <property type="entry name" value="HECTc"/>
    <property type="match status" value="1"/>
</dbReference>
<dbReference type="Gene3D" id="3.30.2160.10">
    <property type="entry name" value="Hect, E3 ligase catalytic domain"/>
    <property type="match status" value="1"/>
</dbReference>
<dbReference type="InterPro" id="IPR000569">
    <property type="entry name" value="HECT_dom"/>
</dbReference>
<evidence type="ECO:0000256" key="1">
    <source>
        <dbReference type="ARBA" id="ARBA00000885"/>
    </source>
</evidence>
<dbReference type="InterPro" id="IPR050409">
    <property type="entry name" value="E3_ubiq-protein_ligase"/>
</dbReference>
<keyword evidence="7 8" id="KW-0833">Ubl conjugation pathway</keyword>
<keyword evidence="5" id="KW-0808">Transferase</keyword>
<dbReference type="PROSITE" id="PS50294">
    <property type="entry name" value="WD_REPEATS_REGION"/>
    <property type="match status" value="2"/>
</dbReference>
<accession>A0AAW2ZK74</accession>
<dbReference type="SMART" id="SM00320">
    <property type="entry name" value="WD40"/>
    <property type="match status" value="4"/>
</dbReference>
<dbReference type="GO" id="GO:0061630">
    <property type="term" value="F:ubiquitin protein ligase activity"/>
    <property type="evidence" value="ECO:0007669"/>
    <property type="project" value="UniProtKB-EC"/>
</dbReference>
<dbReference type="InterPro" id="IPR001680">
    <property type="entry name" value="WD40_rpt"/>
</dbReference>
<dbReference type="EMBL" id="JAOPGA020001508">
    <property type="protein sequence ID" value="KAL0489037.1"/>
    <property type="molecule type" value="Genomic_DNA"/>
</dbReference>
<keyword evidence="12" id="KW-1185">Reference proteome</keyword>
<comment type="catalytic activity">
    <reaction evidence="1">
        <text>S-ubiquitinyl-[E2 ubiquitin-conjugating enzyme]-L-cysteine + [acceptor protein]-L-lysine = [E2 ubiquitin-conjugating enzyme]-L-cysteine + N(6)-ubiquitinyl-[acceptor protein]-L-lysine.</text>
        <dbReference type="EC" id="2.3.2.26"/>
    </reaction>
</comment>
<dbReference type="GO" id="GO:0005737">
    <property type="term" value="C:cytoplasm"/>
    <property type="evidence" value="ECO:0007669"/>
    <property type="project" value="TreeGrafter"/>
</dbReference>
<dbReference type="Gene3D" id="2.130.10.10">
    <property type="entry name" value="YVTN repeat-like/Quinoprotein amine dehydrogenase"/>
    <property type="match status" value="1"/>
</dbReference>
<dbReference type="InterPro" id="IPR019775">
    <property type="entry name" value="WD40_repeat_CS"/>
</dbReference>
<dbReference type="PANTHER" id="PTHR11254:SF440">
    <property type="entry name" value="E3 UBIQUITIN-PROTEIN LIGASE NEDD-4"/>
    <property type="match status" value="1"/>
</dbReference>
<evidence type="ECO:0000256" key="2">
    <source>
        <dbReference type="ARBA" id="ARBA00004906"/>
    </source>
</evidence>
<dbReference type="InterPro" id="IPR035983">
    <property type="entry name" value="Hect_E3_ubiquitin_ligase"/>
</dbReference>
<dbReference type="PANTHER" id="PTHR11254">
    <property type="entry name" value="HECT DOMAIN UBIQUITIN-PROTEIN LIGASE"/>
    <property type="match status" value="1"/>
</dbReference>
<evidence type="ECO:0000256" key="9">
    <source>
        <dbReference type="PROSITE-ProRule" id="PRU00221"/>
    </source>
</evidence>
<reference evidence="11 12" key="1">
    <citation type="submission" date="2024-03" db="EMBL/GenBank/DDBJ databases">
        <title>The Acrasis kona genome and developmental transcriptomes reveal deep origins of eukaryotic multicellular pathways.</title>
        <authorList>
            <person name="Sheikh S."/>
            <person name="Fu C.-J."/>
            <person name="Brown M.W."/>
            <person name="Baldauf S.L."/>
        </authorList>
    </citation>
    <scope>NUCLEOTIDE SEQUENCE [LARGE SCALE GENOMIC DNA]</scope>
    <source>
        <strain evidence="11 12">ATCC MYA-3509</strain>
    </source>
</reference>
<dbReference type="Gene3D" id="3.30.2410.10">
    <property type="entry name" value="Hect, E3 ligase catalytic domain"/>
    <property type="match status" value="1"/>
</dbReference>
<evidence type="ECO:0000313" key="12">
    <source>
        <dbReference type="Proteomes" id="UP001431209"/>
    </source>
</evidence>
<dbReference type="GO" id="GO:0016567">
    <property type="term" value="P:protein ubiquitination"/>
    <property type="evidence" value="ECO:0007669"/>
    <property type="project" value="TreeGrafter"/>
</dbReference>
<evidence type="ECO:0000256" key="5">
    <source>
        <dbReference type="ARBA" id="ARBA00022679"/>
    </source>
</evidence>
<dbReference type="Gene3D" id="3.90.1750.10">
    <property type="entry name" value="Hect, E3 ligase catalytic domains"/>
    <property type="match status" value="1"/>
</dbReference>
<protein>
    <recommendedName>
        <fullName evidence="3">HECT-type E3 ubiquitin transferase</fullName>
        <ecNumber evidence="3">2.3.2.26</ecNumber>
    </recommendedName>
</protein>
<dbReference type="InterPro" id="IPR036322">
    <property type="entry name" value="WD40_repeat_dom_sf"/>
</dbReference>
<feature type="repeat" description="WD" evidence="9">
    <location>
        <begin position="58"/>
        <end position="97"/>
    </location>
</feature>
<evidence type="ECO:0000256" key="8">
    <source>
        <dbReference type="PROSITE-ProRule" id="PRU00104"/>
    </source>
</evidence>
<dbReference type="PROSITE" id="PS00678">
    <property type="entry name" value="WD_REPEATS_1"/>
    <property type="match status" value="2"/>
</dbReference>
<proteinExistence type="predicted"/>
<dbReference type="GO" id="GO:0006511">
    <property type="term" value="P:ubiquitin-dependent protein catabolic process"/>
    <property type="evidence" value="ECO:0007669"/>
    <property type="project" value="TreeGrafter"/>
</dbReference>
<evidence type="ECO:0000256" key="4">
    <source>
        <dbReference type="ARBA" id="ARBA00022574"/>
    </source>
</evidence>
<dbReference type="Pfam" id="PF00632">
    <property type="entry name" value="HECT"/>
    <property type="match status" value="1"/>
</dbReference>
<gene>
    <name evidence="11" type="ORF">AKO1_013472</name>
</gene>
<evidence type="ECO:0000256" key="6">
    <source>
        <dbReference type="ARBA" id="ARBA00022737"/>
    </source>
</evidence>
<feature type="repeat" description="WD" evidence="9">
    <location>
        <begin position="138"/>
        <end position="178"/>
    </location>
</feature>
<dbReference type="SMART" id="SM00119">
    <property type="entry name" value="HECTc"/>
    <property type="match status" value="1"/>
</dbReference>
<keyword evidence="6" id="KW-0677">Repeat</keyword>
<evidence type="ECO:0000256" key="3">
    <source>
        <dbReference type="ARBA" id="ARBA00012485"/>
    </source>
</evidence>
<keyword evidence="4 9" id="KW-0853">WD repeat</keyword>
<feature type="domain" description="HECT" evidence="10">
    <location>
        <begin position="458"/>
        <end position="788"/>
    </location>
</feature>
<name>A0AAW2ZK74_9EUKA</name>
<comment type="pathway">
    <text evidence="2">Protein modification; protein ubiquitination.</text>
</comment>
<dbReference type="EC" id="2.3.2.26" evidence="3"/>
<organism evidence="11 12">
    <name type="scientific">Acrasis kona</name>
    <dbReference type="NCBI Taxonomy" id="1008807"/>
    <lineage>
        <taxon>Eukaryota</taxon>
        <taxon>Discoba</taxon>
        <taxon>Heterolobosea</taxon>
        <taxon>Tetramitia</taxon>
        <taxon>Eutetramitia</taxon>
        <taxon>Acrasidae</taxon>
        <taxon>Acrasis</taxon>
    </lineage>
</organism>